<dbReference type="SUPFAM" id="SSF52799">
    <property type="entry name" value="(Phosphotyrosine protein) phosphatases II"/>
    <property type="match status" value="2"/>
</dbReference>
<feature type="compositionally biased region" description="Basic and acidic residues" evidence="1">
    <location>
        <begin position="521"/>
        <end position="534"/>
    </location>
</feature>
<dbReference type="InterPro" id="IPR050561">
    <property type="entry name" value="PTP"/>
</dbReference>
<dbReference type="Pfam" id="PF14671">
    <property type="entry name" value="DSPn"/>
    <property type="match status" value="1"/>
</dbReference>
<reference evidence="3" key="1">
    <citation type="submission" date="2022-08" db="UniProtKB">
        <authorList>
            <consortium name="EnsemblMetazoa"/>
        </authorList>
    </citation>
    <scope>IDENTIFICATION</scope>
    <source>
        <strain evidence="3">EBRO</strain>
    </source>
</reference>
<feature type="compositionally biased region" description="Polar residues" evidence="1">
    <location>
        <begin position="375"/>
        <end position="398"/>
    </location>
</feature>
<feature type="region of interest" description="Disordered" evidence="1">
    <location>
        <begin position="264"/>
        <end position="344"/>
    </location>
</feature>
<protein>
    <recommendedName>
        <fullName evidence="2">Tyrosine specific protein phosphatases domain-containing protein</fullName>
    </recommendedName>
</protein>
<feature type="region of interest" description="Disordered" evidence="1">
    <location>
        <begin position="375"/>
        <end position="479"/>
    </location>
</feature>
<dbReference type="EnsemblMetazoa" id="AATE004297-RA">
    <property type="protein sequence ID" value="AATE004297-PA.1"/>
    <property type="gene ID" value="AATE004297"/>
</dbReference>
<sequence>MDRRDYSRGRVFEDFMRCIDPDDDDADIKRRIEASTPILCHRLYFAVLSSGETPKLRNARTRFFSIDDKLVYQNFYNDFGPLNIAMHDLYYLSLADCLSAMAKAHHKAFFNFSDFDVQQYQHYERVENGDLNWIIPGKFLAFCGPQTGLGRTGTLIGAYLIKHFDFNSMEAIAWLRICRPGSVIGQQQQWLQGKEQWLIAAGNAFRRRNLQFDYNYGIYSLAYERSGETNASGRQDDQVLTTKVHSMRLDEESYEDAAKKANLINNNSLPNTDRPSSIASRLRSKSLSGDSRIASHRPQCVRQKPKARGTSLPVRNDKVEAGLSRRRKSNSIVVEQSPGSTQGESLNKIKAMRSKCMATLPETTTPTKETILASNITQPSPLPSSDSILQALKSSPSPETIPAELHSPTNLASKIPVQTSSMEVKVRPPDAAPQATPPSANSPVALKRSSSLETLPWNENDESAGHAETPNESFGEDSIDDTVDVLIPVVDVRFLGKKPTERPRITMKLAESSSSQRRTTRSRENAMPARDKVDASLTRRRKGRAAVVEQRPGISDVKSNKVTRHKRMSPIPEKSRSEWENAMPARKELGAGLTLRSLAVVIEPCHAITNLLDQKATGSTRLTTIPEKSCPATPESIVEVKKEPEHKLEYEASLDSIPTLNESIDMESLGWVAKDESKDDGYPVIVAVHGPEELKLLLAGIIDEDDADAFAPNEEKANIVDPQCSQPFQQPEAVPEQELLQPPPAKPPKTPAPKRSRSLSQEIVRGKGAGALRTGSDHAVVEGDDGPCSGHLARRRLRLRSERQRHDYTHPHLRSCR</sequence>
<accession>A0A182IRV7</accession>
<proteinExistence type="predicted"/>
<dbReference type="PANTHER" id="PTHR23339">
    <property type="entry name" value="TYROSINE SPECIFIC PROTEIN PHOSPHATASE AND DUAL SPECIFICITY PROTEIN PHOSPHATASE"/>
    <property type="match status" value="1"/>
</dbReference>
<evidence type="ECO:0000256" key="1">
    <source>
        <dbReference type="SAM" id="MobiDB-lite"/>
    </source>
</evidence>
<feature type="region of interest" description="Disordered" evidence="1">
    <location>
        <begin position="719"/>
        <end position="791"/>
    </location>
</feature>
<dbReference type="InterPro" id="IPR029260">
    <property type="entry name" value="DSPn"/>
</dbReference>
<feature type="compositionally biased region" description="Polar residues" evidence="1">
    <location>
        <begin position="407"/>
        <end position="422"/>
    </location>
</feature>
<dbReference type="Gene3D" id="3.90.190.10">
    <property type="entry name" value="Protein tyrosine phosphatase superfamily"/>
    <property type="match status" value="2"/>
</dbReference>
<feature type="region of interest" description="Disordered" evidence="1">
    <location>
        <begin position="509"/>
        <end position="550"/>
    </location>
</feature>
<name>A0A182IRV7_ANOAO</name>
<evidence type="ECO:0000313" key="3">
    <source>
        <dbReference type="EnsemblMetazoa" id="AATE004297-PA.1"/>
    </source>
</evidence>
<organism evidence="3">
    <name type="scientific">Anopheles atroparvus</name>
    <name type="common">European mosquito</name>
    <dbReference type="NCBI Taxonomy" id="41427"/>
    <lineage>
        <taxon>Eukaryota</taxon>
        <taxon>Metazoa</taxon>
        <taxon>Ecdysozoa</taxon>
        <taxon>Arthropoda</taxon>
        <taxon>Hexapoda</taxon>
        <taxon>Insecta</taxon>
        <taxon>Pterygota</taxon>
        <taxon>Neoptera</taxon>
        <taxon>Endopterygota</taxon>
        <taxon>Diptera</taxon>
        <taxon>Nematocera</taxon>
        <taxon>Culicoidea</taxon>
        <taxon>Culicidae</taxon>
        <taxon>Anophelinae</taxon>
        <taxon>Anopheles</taxon>
    </lineage>
</organism>
<feature type="compositionally biased region" description="Pro residues" evidence="1">
    <location>
        <begin position="741"/>
        <end position="751"/>
    </location>
</feature>
<evidence type="ECO:0000259" key="2">
    <source>
        <dbReference type="PROSITE" id="PS50056"/>
    </source>
</evidence>
<dbReference type="AlphaFoldDB" id="A0A182IRV7"/>
<dbReference type="InterPro" id="IPR029021">
    <property type="entry name" value="Prot-tyrosine_phosphatase-like"/>
</dbReference>
<feature type="compositionally biased region" description="Polar residues" evidence="1">
    <location>
        <begin position="437"/>
        <end position="453"/>
    </location>
</feature>
<feature type="domain" description="Tyrosine specific protein phosphatases" evidence="2">
    <location>
        <begin position="148"/>
        <end position="190"/>
    </location>
</feature>
<feature type="compositionally biased region" description="Low complexity" evidence="1">
    <location>
        <begin position="730"/>
        <end position="740"/>
    </location>
</feature>
<dbReference type="STRING" id="41427.A0A182IRV7"/>
<dbReference type="PROSITE" id="PS50056">
    <property type="entry name" value="TYR_PHOSPHATASE_2"/>
    <property type="match status" value="1"/>
</dbReference>
<feature type="compositionally biased region" description="Polar residues" evidence="1">
    <location>
        <begin position="264"/>
        <end position="289"/>
    </location>
</feature>
<dbReference type="VEuPathDB" id="VectorBase:AATE004297"/>
<dbReference type="InterPro" id="IPR000387">
    <property type="entry name" value="Tyr_Pase_dom"/>
</dbReference>
<feature type="compositionally biased region" description="Polar residues" evidence="1">
    <location>
        <begin position="330"/>
        <end position="344"/>
    </location>
</feature>